<sequence length="312" mass="34571">MTQPTSAKPVNGVITPRHQTAKRHQRVVPLSYQAAGLAFNLAGLVNQRWTANTLSELWFRVFKRKVSANTQAFWQSAEQTLSLSVNQHQLPLHLWGSGPLVVCLHGWSGSGVQFRHFVQPLVEAGYQVATFDAPGHGSHPNTHSHLLEFSDSLLAIQQQVAKVHCVLAHSFGAMATTTAQLRGFEPEKLVMLAPHLDVEEMFSTYAGLLNLRQGITAKFKQQVGLKMQDLLAAEDPWQLFNVKRLVPTNTCGLLVSDSNDQEVTQAQFGLIAQNWSKAKHLQTEGLGHFRLLKDPQVIKQTVSFVSEELTAS</sequence>
<protein>
    <submittedName>
        <fullName evidence="2">Alpha/beta fold hydrolase</fullName>
    </submittedName>
</protein>
<comment type="caution">
    <text evidence="2">The sequence shown here is derived from an EMBL/GenBank/DDBJ whole genome shotgun (WGS) entry which is preliminary data.</text>
</comment>
<keyword evidence="2" id="KW-0378">Hydrolase</keyword>
<dbReference type="InterPro" id="IPR029058">
    <property type="entry name" value="AB_hydrolase_fold"/>
</dbReference>
<reference evidence="3" key="1">
    <citation type="submission" date="2023-07" db="EMBL/GenBank/DDBJ databases">
        <title>Draft genome sequence of Agarivorans aestuarii strain ZMCS4, a CAZymes producing bacteria isolated from the marine brown algae Clodostephus spongiosus.</title>
        <authorList>
            <person name="Lorente B."/>
            <person name="Cabral C."/>
            <person name="Frias J."/>
            <person name="Faria J."/>
            <person name="Toubarro D."/>
        </authorList>
    </citation>
    <scope>NUCLEOTIDE SEQUENCE [LARGE SCALE GENOMIC DNA]</scope>
    <source>
        <strain evidence="3">ZMCS4</strain>
    </source>
</reference>
<dbReference type="InterPro" id="IPR050228">
    <property type="entry name" value="Carboxylesterase_BioH"/>
</dbReference>
<gene>
    <name evidence="2" type="ORF">SNR37_000021</name>
</gene>
<keyword evidence="3" id="KW-1185">Reference proteome</keyword>
<dbReference type="Gene3D" id="3.40.50.1820">
    <property type="entry name" value="alpha/beta hydrolase"/>
    <property type="match status" value="1"/>
</dbReference>
<organism evidence="2 3">
    <name type="scientific">Agarivorans aestuarii</name>
    <dbReference type="NCBI Taxonomy" id="1563703"/>
    <lineage>
        <taxon>Bacteria</taxon>
        <taxon>Pseudomonadati</taxon>
        <taxon>Pseudomonadota</taxon>
        <taxon>Gammaproteobacteria</taxon>
        <taxon>Alteromonadales</taxon>
        <taxon>Alteromonadaceae</taxon>
        <taxon>Agarivorans</taxon>
    </lineage>
</organism>
<evidence type="ECO:0000313" key="3">
    <source>
        <dbReference type="Proteomes" id="UP001310248"/>
    </source>
</evidence>
<name>A0ABU7FYX6_9ALTE</name>
<dbReference type="Pfam" id="PF12697">
    <property type="entry name" value="Abhydrolase_6"/>
    <property type="match status" value="1"/>
</dbReference>
<evidence type="ECO:0000313" key="2">
    <source>
        <dbReference type="EMBL" id="MEE1672254.1"/>
    </source>
</evidence>
<dbReference type="SUPFAM" id="SSF53474">
    <property type="entry name" value="alpha/beta-Hydrolases"/>
    <property type="match status" value="1"/>
</dbReference>
<dbReference type="PANTHER" id="PTHR43194">
    <property type="entry name" value="HYDROLASE ALPHA/BETA FOLD FAMILY"/>
    <property type="match status" value="1"/>
</dbReference>
<evidence type="ECO:0000259" key="1">
    <source>
        <dbReference type="Pfam" id="PF12697"/>
    </source>
</evidence>
<dbReference type="EMBL" id="JAYDYW010000001">
    <property type="protein sequence ID" value="MEE1672254.1"/>
    <property type="molecule type" value="Genomic_DNA"/>
</dbReference>
<dbReference type="InterPro" id="IPR000073">
    <property type="entry name" value="AB_hydrolase_1"/>
</dbReference>
<dbReference type="PANTHER" id="PTHR43194:SF2">
    <property type="entry name" value="PEROXISOMAL MEMBRANE PROTEIN LPX1"/>
    <property type="match status" value="1"/>
</dbReference>
<feature type="domain" description="AB hydrolase-1" evidence="1">
    <location>
        <begin position="101"/>
        <end position="208"/>
    </location>
</feature>
<accession>A0ABU7FYX6</accession>
<dbReference type="GO" id="GO:0016787">
    <property type="term" value="F:hydrolase activity"/>
    <property type="evidence" value="ECO:0007669"/>
    <property type="project" value="UniProtKB-KW"/>
</dbReference>
<dbReference type="Proteomes" id="UP001310248">
    <property type="component" value="Unassembled WGS sequence"/>
</dbReference>
<dbReference type="RefSeq" id="WP_329773551.1">
    <property type="nucleotide sequence ID" value="NZ_JAYDYW010000001.1"/>
</dbReference>
<proteinExistence type="predicted"/>